<dbReference type="InterPro" id="IPR009003">
    <property type="entry name" value="Peptidase_S1_PA"/>
</dbReference>
<evidence type="ECO:0000256" key="13">
    <source>
        <dbReference type="SAM" id="MobiDB-lite"/>
    </source>
</evidence>
<name>A0AAW0UMN1_SCYPA</name>
<evidence type="ECO:0000256" key="1">
    <source>
        <dbReference type="ARBA" id="ARBA00004613"/>
    </source>
</evidence>
<keyword evidence="8 12" id="KW-0720">Serine protease</keyword>
<dbReference type="EMBL" id="JARAKH010000010">
    <property type="protein sequence ID" value="KAK8400236.1"/>
    <property type="molecule type" value="Genomic_DNA"/>
</dbReference>
<dbReference type="GO" id="GO:0042381">
    <property type="term" value="P:hemolymph coagulation"/>
    <property type="evidence" value="ECO:0007669"/>
    <property type="project" value="UniProtKB-KW"/>
</dbReference>
<dbReference type="PROSITE" id="PS00134">
    <property type="entry name" value="TRYPSIN_HIS"/>
    <property type="match status" value="1"/>
</dbReference>
<dbReference type="InterPro" id="IPR043504">
    <property type="entry name" value="Peptidase_S1_PA_chymotrypsin"/>
</dbReference>
<protein>
    <recommendedName>
        <fullName evidence="11">limulus clotting factor C</fullName>
        <ecNumber evidence="11">3.4.21.84</ecNumber>
    </recommendedName>
</protein>
<dbReference type="GO" id="GO:0005615">
    <property type="term" value="C:extracellular space"/>
    <property type="evidence" value="ECO:0007669"/>
    <property type="project" value="TreeGrafter"/>
</dbReference>
<evidence type="ECO:0000256" key="11">
    <source>
        <dbReference type="ARBA" id="ARBA00066707"/>
    </source>
</evidence>
<keyword evidence="5 14" id="KW-0732">Signal</keyword>
<keyword evidence="3" id="KW-0768">Sushi</keyword>
<dbReference type="CDD" id="cd00190">
    <property type="entry name" value="Tryp_SPc"/>
    <property type="match status" value="1"/>
</dbReference>
<dbReference type="InterPro" id="IPR050127">
    <property type="entry name" value="Serine_Proteases_S1"/>
</dbReference>
<evidence type="ECO:0000259" key="15">
    <source>
        <dbReference type="PROSITE" id="PS50240"/>
    </source>
</evidence>
<keyword evidence="9" id="KW-1015">Disulfide bond</keyword>
<evidence type="ECO:0000256" key="2">
    <source>
        <dbReference type="ARBA" id="ARBA00022525"/>
    </source>
</evidence>
<accession>A0AAW0UMN1</accession>
<dbReference type="FunFam" id="2.40.10.10:FF:000120">
    <property type="entry name" value="Putative serine protease"/>
    <property type="match status" value="1"/>
</dbReference>
<dbReference type="Pfam" id="PF00089">
    <property type="entry name" value="Trypsin"/>
    <property type="match status" value="1"/>
</dbReference>
<keyword evidence="2" id="KW-0964">Secreted</keyword>
<comment type="caution">
    <text evidence="16">The sequence shown here is derived from an EMBL/GenBank/DDBJ whole genome shotgun (WGS) entry which is preliminary data.</text>
</comment>
<feature type="compositionally biased region" description="Low complexity" evidence="13">
    <location>
        <begin position="198"/>
        <end position="212"/>
    </location>
</feature>
<keyword evidence="6 12" id="KW-0378">Hydrolase</keyword>
<gene>
    <name evidence="16" type="ORF">O3P69_003144</name>
</gene>
<feature type="chain" id="PRO_5043508574" description="limulus clotting factor C" evidence="14">
    <location>
        <begin position="27"/>
        <end position="624"/>
    </location>
</feature>
<sequence length="624" mass="70447">MKSQFSTRLFLALLFIILVAFLETQCLDTAGSEERRVEKSSKSITTSKKHPTFSFSNYLLADCGKTYNLVRGTSYLFTSDGGQQSRNCRSTFLSSPGTSIKFFCPVFNLHLKKCKKESLLLTENKSVKWPFCKTDVVNIETIGTSLQVLHKRRRLAKKKCPGAFLCEISVRSKHGIVTVKPPVTTKPKPTHPVPVTDPFPIHTVKPPVTTKPKPTHPIPVTDPFPIHTSASRSANNHDHHPDHHHNHHPDHHHDHHPDHHHDHHPDHHNKDDKHVDHCHDYGSHNYINNNDDDDDDDNNGASHKYGTSDDRNFYKYYHNIVDDTTTSDDNHEDYDKNHHDFCTNNVYNHKNTNDDYNDDDEVTYMAHPHHHTTHRCQTTATLPTQALLPIVGGIQAREKEFPFQARIMVHNKILCSGTLISLNLILTAAHCFPQGHEGTLVTLGEYDTKVNEPYSQVIKVRNVIKHENFNKKTMDNDIAILELIEPAVITPYVIPACIATSKDTFPSSLTVTSGWGHDKFGGSVSTVLMKVGLDLISNEECQQMYSSRGYTITSNMICTYTQNKDACQGDSGGPLVRQTTDGKWVLIGIVSFGYMCAHESSPGVFTNVAVYKDWISRNIYHLNC</sequence>
<dbReference type="PANTHER" id="PTHR24264">
    <property type="entry name" value="TRYPSIN-RELATED"/>
    <property type="match status" value="1"/>
</dbReference>
<dbReference type="InterPro" id="IPR001314">
    <property type="entry name" value="Peptidase_S1A"/>
</dbReference>
<evidence type="ECO:0000256" key="8">
    <source>
        <dbReference type="ARBA" id="ARBA00022825"/>
    </source>
</evidence>
<dbReference type="SUPFAM" id="SSF50494">
    <property type="entry name" value="Trypsin-like serine proteases"/>
    <property type="match status" value="1"/>
</dbReference>
<dbReference type="PROSITE" id="PS50240">
    <property type="entry name" value="TRYPSIN_DOM"/>
    <property type="match status" value="1"/>
</dbReference>
<dbReference type="PRINTS" id="PR00722">
    <property type="entry name" value="CHYMOTRYPSIN"/>
</dbReference>
<feature type="region of interest" description="Disordered" evidence="13">
    <location>
        <begin position="179"/>
        <end position="309"/>
    </location>
</feature>
<dbReference type="SMART" id="SM00020">
    <property type="entry name" value="Tryp_SPc"/>
    <property type="match status" value="1"/>
</dbReference>
<evidence type="ECO:0000256" key="10">
    <source>
        <dbReference type="ARBA" id="ARBA00052079"/>
    </source>
</evidence>
<dbReference type="PROSITE" id="PS00135">
    <property type="entry name" value="TRYPSIN_SER"/>
    <property type="match status" value="1"/>
</dbReference>
<dbReference type="EC" id="3.4.21.84" evidence="11"/>
<comment type="catalytic activity">
    <reaction evidence="10">
        <text>Selective cleavage of 103-Arg-|-Ser-104 and 124-Ile-|-Ile-125 bonds in Limulus clotting factor B to form activated factor B. Cleavage of -Pro-Arg-|-Xaa- bonds in synthetic substrates.</text>
        <dbReference type="EC" id="3.4.21.84"/>
    </reaction>
</comment>
<dbReference type="Gene3D" id="2.40.10.10">
    <property type="entry name" value="Trypsin-like serine proteases"/>
    <property type="match status" value="1"/>
</dbReference>
<evidence type="ECO:0000256" key="9">
    <source>
        <dbReference type="ARBA" id="ARBA00023157"/>
    </source>
</evidence>
<evidence type="ECO:0000256" key="3">
    <source>
        <dbReference type="ARBA" id="ARBA00022659"/>
    </source>
</evidence>
<dbReference type="InterPro" id="IPR033116">
    <property type="entry name" value="TRYPSIN_SER"/>
</dbReference>
<dbReference type="InterPro" id="IPR001254">
    <property type="entry name" value="Trypsin_dom"/>
</dbReference>
<evidence type="ECO:0000256" key="5">
    <source>
        <dbReference type="ARBA" id="ARBA00022729"/>
    </source>
</evidence>
<feature type="compositionally biased region" description="Basic and acidic residues" evidence="13">
    <location>
        <begin position="251"/>
        <end position="282"/>
    </location>
</feature>
<dbReference type="GO" id="GO:0006508">
    <property type="term" value="P:proteolysis"/>
    <property type="evidence" value="ECO:0007669"/>
    <property type="project" value="UniProtKB-KW"/>
</dbReference>
<evidence type="ECO:0000256" key="6">
    <source>
        <dbReference type="ARBA" id="ARBA00022801"/>
    </source>
</evidence>
<keyword evidence="17" id="KW-1185">Reference proteome</keyword>
<keyword evidence="7" id="KW-0353">Hemolymph clotting</keyword>
<feature type="domain" description="Peptidase S1" evidence="15">
    <location>
        <begin position="390"/>
        <end position="620"/>
    </location>
</feature>
<feature type="signal peptide" evidence="14">
    <location>
        <begin position="1"/>
        <end position="26"/>
    </location>
</feature>
<evidence type="ECO:0000313" key="17">
    <source>
        <dbReference type="Proteomes" id="UP001487740"/>
    </source>
</evidence>
<evidence type="ECO:0000256" key="7">
    <source>
        <dbReference type="ARBA" id="ARBA00022820"/>
    </source>
</evidence>
<dbReference type="PANTHER" id="PTHR24264:SF65">
    <property type="entry name" value="SRCR DOMAIN-CONTAINING PROTEIN"/>
    <property type="match status" value="1"/>
</dbReference>
<feature type="compositionally biased region" description="Low complexity" evidence="13">
    <location>
        <begin position="179"/>
        <end position="189"/>
    </location>
</feature>
<dbReference type="InterPro" id="IPR018114">
    <property type="entry name" value="TRYPSIN_HIS"/>
</dbReference>
<organism evidence="16 17">
    <name type="scientific">Scylla paramamosain</name>
    <name type="common">Mud crab</name>
    <dbReference type="NCBI Taxonomy" id="85552"/>
    <lineage>
        <taxon>Eukaryota</taxon>
        <taxon>Metazoa</taxon>
        <taxon>Ecdysozoa</taxon>
        <taxon>Arthropoda</taxon>
        <taxon>Crustacea</taxon>
        <taxon>Multicrustacea</taxon>
        <taxon>Malacostraca</taxon>
        <taxon>Eumalacostraca</taxon>
        <taxon>Eucarida</taxon>
        <taxon>Decapoda</taxon>
        <taxon>Pleocyemata</taxon>
        <taxon>Brachyura</taxon>
        <taxon>Eubrachyura</taxon>
        <taxon>Portunoidea</taxon>
        <taxon>Portunidae</taxon>
        <taxon>Portuninae</taxon>
        <taxon>Scylla</taxon>
    </lineage>
</organism>
<dbReference type="AlphaFoldDB" id="A0AAW0UMN1"/>
<evidence type="ECO:0000313" key="16">
    <source>
        <dbReference type="EMBL" id="KAK8400236.1"/>
    </source>
</evidence>
<dbReference type="GO" id="GO:0004252">
    <property type="term" value="F:serine-type endopeptidase activity"/>
    <property type="evidence" value="ECO:0007669"/>
    <property type="project" value="InterPro"/>
</dbReference>
<proteinExistence type="predicted"/>
<evidence type="ECO:0000256" key="14">
    <source>
        <dbReference type="SAM" id="SignalP"/>
    </source>
</evidence>
<keyword evidence="4 12" id="KW-0645">Protease</keyword>
<comment type="subcellular location">
    <subcellularLocation>
        <location evidence="1">Secreted</location>
    </subcellularLocation>
</comment>
<evidence type="ECO:0000256" key="12">
    <source>
        <dbReference type="RuleBase" id="RU363034"/>
    </source>
</evidence>
<evidence type="ECO:0000256" key="4">
    <source>
        <dbReference type="ARBA" id="ARBA00022670"/>
    </source>
</evidence>
<dbReference type="Proteomes" id="UP001487740">
    <property type="component" value="Unassembled WGS sequence"/>
</dbReference>
<reference evidence="16 17" key="1">
    <citation type="submission" date="2023-03" db="EMBL/GenBank/DDBJ databases">
        <title>High-quality genome of Scylla paramamosain provides insights in environmental adaptation.</title>
        <authorList>
            <person name="Zhang L."/>
        </authorList>
    </citation>
    <scope>NUCLEOTIDE SEQUENCE [LARGE SCALE GENOMIC DNA]</scope>
    <source>
        <strain evidence="16">LZ_2023a</strain>
        <tissue evidence="16">Muscle</tissue>
    </source>
</reference>